<evidence type="ECO:0000313" key="3">
    <source>
        <dbReference type="Proteomes" id="UP000256970"/>
    </source>
</evidence>
<feature type="chain" id="PRO_5016929639" description="Pherophorin domain-containing protein" evidence="1">
    <location>
        <begin position="24"/>
        <end position="257"/>
    </location>
</feature>
<evidence type="ECO:0000256" key="1">
    <source>
        <dbReference type="SAM" id="SignalP"/>
    </source>
</evidence>
<accession>A0A383VGN0</accession>
<gene>
    <name evidence="2" type="ORF">BQ4739_LOCUS5191</name>
</gene>
<keyword evidence="3" id="KW-1185">Reference proteome</keyword>
<name>A0A383VGN0_TETOB</name>
<dbReference type="AlphaFoldDB" id="A0A383VGN0"/>
<protein>
    <recommendedName>
        <fullName evidence="4">Pherophorin domain-containing protein</fullName>
    </recommendedName>
</protein>
<keyword evidence="1" id="KW-0732">Signal</keyword>
<proteinExistence type="predicted"/>
<feature type="signal peptide" evidence="1">
    <location>
        <begin position="1"/>
        <end position="23"/>
    </location>
</feature>
<sequence>MHPVNSCTVALLCLLAPFSLAAAAPSGDAACDCSRGALQRAALTQAAAAAAAASGSTPRATGQRYTETLSWTVNIAAGASRNPGGGISYLESISGYDGTGERIVNFAVFLSGEDLNAANQNVGTLVCSFSASAPPQSFIGVVNDKYKGAALDSVTIRQLRQPLSQTFGCDIYYNTTALDSCTAALQLSTAKCGKSSSLPTGKCQYTYPDYTTTTKTGGCDADAAASTVMVVVQCGPKRYELAPTGLTWFKTVVDPKP</sequence>
<dbReference type="EMBL" id="FNXT01000444">
    <property type="protein sequence ID" value="SZX64698.1"/>
    <property type="molecule type" value="Genomic_DNA"/>
</dbReference>
<dbReference type="Proteomes" id="UP000256970">
    <property type="component" value="Unassembled WGS sequence"/>
</dbReference>
<reference evidence="2 3" key="1">
    <citation type="submission" date="2016-10" db="EMBL/GenBank/DDBJ databases">
        <authorList>
            <person name="Cai Z."/>
        </authorList>
    </citation>
    <scope>NUCLEOTIDE SEQUENCE [LARGE SCALE GENOMIC DNA]</scope>
</reference>
<evidence type="ECO:0008006" key="4">
    <source>
        <dbReference type="Google" id="ProtNLM"/>
    </source>
</evidence>
<organism evidence="2 3">
    <name type="scientific">Tetradesmus obliquus</name>
    <name type="common">Green alga</name>
    <name type="synonym">Acutodesmus obliquus</name>
    <dbReference type="NCBI Taxonomy" id="3088"/>
    <lineage>
        <taxon>Eukaryota</taxon>
        <taxon>Viridiplantae</taxon>
        <taxon>Chlorophyta</taxon>
        <taxon>core chlorophytes</taxon>
        <taxon>Chlorophyceae</taxon>
        <taxon>CS clade</taxon>
        <taxon>Sphaeropleales</taxon>
        <taxon>Scenedesmaceae</taxon>
        <taxon>Tetradesmus</taxon>
    </lineage>
</organism>
<evidence type="ECO:0000313" key="2">
    <source>
        <dbReference type="EMBL" id="SZX64698.1"/>
    </source>
</evidence>